<evidence type="ECO:0000256" key="1">
    <source>
        <dbReference type="ARBA" id="ARBA00023015"/>
    </source>
</evidence>
<dbReference type="Proteomes" id="UP000036356">
    <property type="component" value="Unassembled WGS sequence"/>
</dbReference>
<evidence type="ECO:0000256" key="3">
    <source>
        <dbReference type="ARBA" id="ARBA00023163"/>
    </source>
</evidence>
<dbReference type="SMART" id="SM00345">
    <property type="entry name" value="HTH_GNTR"/>
    <property type="match status" value="1"/>
</dbReference>
<dbReference type="PANTHER" id="PTHR43537:SF5">
    <property type="entry name" value="UXU OPERON TRANSCRIPTIONAL REGULATOR"/>
    <property type="match status" value="1"/>
</dbReference>
<dbReference type="Pfam" id="PF00392">
    <property type="entry name" value="GntR"/>
    <property type="match status" value="1"/>
</dbReference>
<dbReference type="STRING" id="476652.DEAC_c13500"/>
<keyword evidence="6" id="KW-1185">Reference proteome</keyword>
<dbReference type="SUPFAM" id="SSF46785">
    <property type="entry name" value="Winged helix' DNA-binding domain"/>
    <property type="match status" value="1"/>
</dbReference>
<dbReference type="PRINTS" id="PR00035">
    <property type="entry name" value="HTHGNTR"/>
</dbReference>
<reference evidence="5 6" key="1">
    <citation type="submission" date="2015-06" db="EMBL/GenBank/DDBJ databases">
        <title>Draft genome of the moderately acidophilic sulfate reducer Candidatus Desulfosporosinus acididurans strain M1.</title>
        <authorList>
            <person name="Poehlein A."/>
            <person name="Petzsch P."/>
            <person name="Johnson B.D."/>
            <person name="Schloemann M."/>
            <person name="Daniel R."/>
            <person name="Muehling M."/>
        </authorList>
    </citation>
    <scope>NUCLEOTIDE SEQUENCE [LARGE SCALE GENOMIC DNA]</scope>
    <source>
        <strain evidence="5 6">M1</strain>
    </source>
</reference>
<dbReference type="GO" id="GO:0003677">
    <property type="term" value="F:DNA binding"/>
    <property type="evidence" value="ECO:0007669"/>
    <property type="project" value="UniProtKB-KW"/>
</dbReference>
<evidence type="ECO:0000256" key="2">
    <source>
        <dbReference type="ARBA" id="ARBA00023125"/>
    </source>
</evidence>
<evidence type="ECO:0000313" key="6">
    <source>
        <dbReference type="Proteomes" id="UP000036356"/>
    </source>
</evidence>
<comment type="caution">
    <text evidence="5">The sequence shown here is derived from an EMBL/GenBank/DDBJ whole genome shotgun (WGS) entry which is preliminary data.</text>
</comment>
<dbReference type="CDD" id="cd07377">
    <property type="entry name" value="WHTH_GntR"/>
    <property type="match status" value="1"/>
</dbReference>
<dbReference type="Gene3D" id="1.10.10.10">
    <property type="entry name" value="Winged helix-like DNA-binding domain superfamily/Winged helix DNA-binding domain"/>
    <property type="match status" value="1"/>
</dbReference>
<feature type="domain" description="HTH gntR-type" evidence="4">
    <location>
        <begin position="9"/>
        <end position="77"/>
    </location>
</feature>
<organism evidence="5 6">
    <name type="scientific">Desulfosporosinus acididurans</name>
    <dbReference type="NCBI Taxonomy" id="476652"/>
    <lineage>
        <taxon>Bacteria</taxon>
        <taxon>Bacillati</taxon>
        <taxon>Bacillota</taxon>
        <taxon>Clostridia</taxon>
        <taxon>Eubacteriales</taxon>
        <taxon>Desulfitobacteriaceae</taxon>
        <taxon>Desulfosporosinus</taxon>
    </lineage>
</organism>
<proteinExistence type="predicted"/>
<name>A0A0J1FUL8_9FIRM</name>
<dbReference type="PROSITE" id="PS50949">
    <property type="entry name" value="HTH_GNTR"/>
    <property type="match status" value="1"/>
</dbReference>
<dbReference type="Pfam" id="PF07729">
    <property type="entry name" value="FCD"/>
    <property type="match status" value="1"/>
</dbReference>
<dbReference type="InterPro" id="IPR011711">
    <property type="entry name" value="GntR_C"/>
</dbReference>
<sequence>MILKPIKTQKIYEQIVDQISQLVIDGHLKPGDRLPSERELVDRFKVSRSSIREAVSALELMGLIEVRSGEGMYIRQVNVDSVVAPLAWMLFIEKDSDLELYEARKVLEVQAAGLAAERAEEDEIAEMHKHLELMRTDLQLERTGEEADHNFHYCIAKATHNKILIRLMNTISDTMRITLKTSRDILASDRNKPQRLYDEHFAIYEAIRLHDIEQAQKLMLDHLVGVENELAKDLLRKYK</sequence>
<dbReference type="Gene3D" id="1.20.120.530">
    <property type="entry name" value="GntR ligand-binding domain-like"/>
    <property type="match status" value="1"/>
</dbReference>
<dbReference type="InterPro" id="IPR000524">
    <property type="entry name" value="Tscrpt_reg_HTH_GntR"/>
</dbReference>
<dbReference type="GO" id="GO:0003700">
    <property type="term" value="F:DNA-binding transcription factor activity"/>
    <property type="evidence" value="ECO:0007669"/>
    <property type="project" value="InterPro"/>
</dbReference>
<dbReference type="PANTHER" id="PTHR43537">
    <property type="entry name" value="TRANSCRIPTIONAL REGULATOR, GNTR FAMILY"/>
    <property type="match status" value="1"/>
</dbReference>
<keyword evidence="3" id="KW-0804">Transcription</keyword>
<dbReference type="EMBL" id="LDZY01000004">
    <property type="protein sequence ID" value="KLU66683.1"/>
    <property type="molecule type" value="Genomic_DNA"/>
</dbReference>
<evidence type="ECO:0000259" key="4">
    <source>
        <dbReference type="PROSITE" id="PS50949"/>
    </source>
</evidence>
<keyword evidence="2" id="KW-0238">DNA-binding</keyword>
<keyword evidence="1" id="KW-0805">Transcription regulation</keyword>
<protein>
    <submittedName>
        <fullName evidence="5">HTH-type transcriptional regulator LutR</fullName>
    </submittedName>
</protein>
<dbReference type="PATRIC" id="fig|476652.3.peg.1387"/>
<accession>A0A0J1FUL8</accession>
<dbReference type="AlphaFoldDB" id="A0A0J1FUL8"/>
<dbReference type="RefSeq" id="WP_047809232.1">
    <property type="nucleotide sequence ID" value="NZ_LDZY01000004.1"/>
</dbReference>
<dbReference type="SMART" id="SM00895">
    <property type="entry name" value="FCD"/>
    <property type="match status" value="1"/>
</dbReference>
<evidence type="ECO:0000313" key="5">
    <source>
        <dbReference type="EMBL" id="KLU66683.1"/>
    </source>
</evidence>
<dbReference type="InterPro" id="IPR036388">
    <property type="entry name" value="WH-like_DNA-bd_sf"/>
</dbReference>
<gene>
    <name evidence="5" type="primary">lutR_2</name>
    <name evidence="5" type="ORF">DEAC_c13500</name>
</gene>
<dbReference type="InterPro" id="IPR008920">
    <property type="entry name" value="TF_FadR/GntR_C"/>
</dbReference>
<dbReference type="SUPFAM" id="SSF48008">
    <property type="entry name" value="GntR ligand-binding domain-like"/>
    <property type="match status" value="1"/>
</dbReference>
<dbReference type="InterPro" id="IPR036390">
    <property type="entry name" value="WH_DNA-bd_sf"/>
</dbReference>